<dbReference type="Proteomes" id="UP000231901">
    <property type="component" value="Chromosome"/>
</dbReference>
<name>A0A2K8QLS2_9GAMM</name>
<feature type="transmembrane region" description="Helical" evidence="1">
    <location>
        <begin position="36"/>
        <end position="55"/>
    </location>
</feature>
<keyword evidence="1" id="KW-1133">Transmembrane helix</keyword>
<sequence length="65" mass="7753">MLFHNTLRKCFLINAWVASVASINNDIWFVNKLKNLFLIVLILFCEINLFEMIFFKIKGDIFIKK</sequence>
<reference evidence="3" key="1">
    <citation type="journal article" date="2018" name="Genome Announc.">
        <title>Complete genome sequence of a Dickeya fangzhongdai type strain causing bleeding canker of pear tree trunks.</title>
        <authorList>
            <person name="Zhao Y."/>
            <person name="Tian Y."/>
            <person name="Li X."/>
            <person name="Hu B."/>
        </authorList>
    </citation>
    <scope>NUCLEOTIDE SEQUENCE [LARGE SCALE GENOMIC DNA]</scope>
    <source>
        <strain evidence="3">DSM 101947</strain>
    </source>
</reference>
<dbReference type="KEGG" id="dfn:CVE23_11070"/>
<organism evidence="2 3">
    <name type="scientific">Dickeya fangzhongdai</name>
    <dbReference type="NCBI Taxonomy" id="1778540"/>
    <lineage>
        <taxon>Bacteria</taxon>
        <taxon>Pseudomonadati</taxon>
        <taxon>Pseudomonadota</taxon>
        <taxon>Gammaproteobacteria</taxon>
        <taxon>Enterobacterales</taxon>
        <taxon>Pectobacteriaceae</taxon>
        <taxon>Dickeya</taxon>
    </lineage>
</organism>
<evidence type="ECO:0000313" key="2">
    <source>
        <dbReference type="EMBL" id="ATZ94467.1"/>
    </source>
</evidence>
<keyword evidence="3" id="KW-1185">Reference proteome</keyword>
<evidence type="ECO:0000313" key="3">
    <source>
        <dbReference type="Proteomes" id="UP000231901"/>
    </source>
</evidence>
<keyword evidence="1" id="KW-0472">Membrane</keyword>
<accession>A0A2K8QLS2</accession>
<dbReference type="AlphaFoldDB" id="A0A2K8QLS2"/>
<protein>
    <submittedName>
        <fullName evidence="2">Uncharacterized protein</fullName>
    </submittedName>
</protein>
<proteinExistence type="predicted"/>
<keyword evidence="1" id="KW-0812">Transmembrane</keyword>
<dbReference type="EMBL" id="CP025003">
    <property type="protein sequence ID" value="ATZ94467.1"/>
    <property type="molecule type" value="Genomic_DNA"/>
</dbReference>
<evidence type="ECO:0000256" key="1">
    <source>
        <dbReference type="SAM" id="Phobius"/>
    </source>
</evidence>
<gene>
    <name evidence="2" type="ORF">CVE23_11070</name>
</gene>